<feature type="signal peptide" evidence="4">
    <location>
        <begin position="1"/>
        <end position="23"/>
    </location>
</feature>
<evidence type="ECO:0000313" key="7">
    <source>
        <dbReference type="Proteomes" id="UP000549394"/>
    </source>
</evidence>
<sequence length="347" mass="39727">MPRNVNFWTASFSFIGILILSQGNRPYSGLDESFEILDKYTAWGGNFIDTADSYQHGDSEKIIGKWLENKDRNKYVIASKFRRIWDPNNPNCMGASRRHIMWSIDQTLERLGTSYLDIYYLHIWDAGVPLEESLQAMNDLVSNGKVRYIGLSNLKGWQLQKAAELTRQRNWHPIAALQQQYNLLCRSTEWEVAEVCRNEGIALLPWSPLKGGWLSGNIDKDTLKPKKGSRIDWASSGEGRASNSHPDASWFKEDTQRALKVIEKCEEISKAKGKSVPQVAIRWLLEKENVPSVVIGARTVKHLEDNYNSGSGWSLSIDEIKELDDVSSIRAPYPYDYVELENRDRIR</sequence>
<evidence type="ECO:0000256" key="3">
    <source>
        <dbReference type="SAM" id="MobiDB-lite"/>
    </source>
</evidence>
<dbReference type="PANTHER" id="PTHR43364">
    <property type="entry name" value="NADH-SPECIFIC METHYLGLYOXAL REDUCTASE-RELATED"/>
    <property type="match status" value="1"/>
</dbReference>
<protein>
    <submittedName>
        <fullName evidence="6">DgyrCDS10256</fullName>
    </submittedName>
</protein>
<accession>A0A7I8VZL0</accession>
<dbReference type="GO" id="GO:0016491">
    <property type="term" value="F:oxidoreductase activity"/>
    <property type="evidence" value="ECO:0007669"/>
    <property type="project" value="UniProtKB-KW"/>
</dbReference>
<evidence type="ECO:0000313" key="6">
    <source>
        <dbReference type="EMBL" id="CAD5121779.1"/>
    </source>
</evidence>
<evidence type="ECO:0000259" key="5">
    <source>
        <dbReference type="Pfam" id="PF00248"/>
    </source>
</evidence>
<feature type="region of interest" description="Disordered" evidence="3">
    <location>
        <begin position="227"/>
        <end position="249"/>
    </location>
</feature>
<evidence type="ECO:0000256" key="4">
    <source>
        <dbReference type="SAM" id="SignalP"/>
    </source>
</evidence>
<evidence type="ECO:0000256" key="1">
    <source>
        <dbReference type="ARBA" id="ARBA00023002"/>
    </source>
</evidence>
<dbReference type="OrthoDB" id="48988at2759"/>
<gene>
    <name evidence="6" type="ORF">DGYR_LOCUS9687</name>
</gene>
<dbReference type="Pfam" id="PF00248">
    <property type="entry name" value="Aldo_ket_red"/>
    <property type="match status" value="1"/>
</dbReference>
<reference evidence="6 7" key="1">
    <citation type="submission" date="2020-08" db="EMBL/GenBank/DDBJ databases">
        <authorList>
            <person name="Hejnol A."/>
        </authorList>
    </citation>
    <scope>NUCLEOTIDE SEQUENCE [LARGE SCALE GENOMIC DNA]</scope>
</reference>
<dbReference type="EMBL" id="CAJFCJ010000015">
    <property type="protein sequence ID" value="CAD5121779.1"/>
    <property type="molecule type" value="Genomic_DNA"/>
</dbReference>
<dbReference type="AlphaFoldDB" id="A0A7I8VZL0"/>
<dbReference type="PANTHER" id="PTHR43364:SF4">
    <property type="entry name" value="NAD(P)-LINKED OXIDOREDUCTASE SUPERFAMILY PROTEIN"/>
    <property type="match status" value="1"/>
</dbReference>
<dbReference type="Gene3D" id="3.20.20.100">
    <property type="entry name" value="NADP-dependent oxidoreductase domain"/>
    <property type="match status" value="1"/>
</dbReference>
<name>A0A7I8VZL0_9ANNE</name>
<dbReference type="InterPro" id="IPR036812">
    <property type="entry name" value="NAD(P)_OxRdtase_dom_sf"/>
</dbReference>
<dbReference type="Proteomes" id="UP000549394">
    <property type="component" value="Unassembled WGS sequence"/>
</dbReference>
<comment type="caution">
    <text evidence="6">The sequence shown here is derived from an EMBL/GenBank/DDBJ whole genome shotgun (WGS) entry which is preliminary data.</text>
</comment>
<dbReference type="InterPro" id="IPR023210">
    <property type="entry name" value="NADP_OxRdtase_dom"/>
</dbReference>
<keyword evidence="4" id="KW-0732">Signal</keyword>
<dbReference type="SUPFAM" id="SSF51430">
    <property type="entry name" value="NAD(P)-linked oxidoreductase"/>
    <property type="match status" value="1"/>
</dbReference>
<proteinExistence type="inferred from homology"/>
<evidence type="ECO:0000256" key="2">
    <source>
        <dbReference type="ARBA" id="ARBA00038157"/>
    </source>
</evidence>
<dbReference type="InterPro" id="IPR050523">
    <property type="entry name" value="AKR_Detox_Biosynth"/>
</dbReference>
<comment type="similarity">
    <text evidence="2">Belongs to the aldo/keto reductase family. Aldo/keto reductase 2 subfamily.</text>
</comment>
<keyword evidence="7" id="KW-1185">Reference proteome</keyword>
<organism evidence="6 7">
    <name type="scientific">Dimorphilus gyrociliatus</name>
    <dbReference type="NCBI Taxonomy" id="2664684"/>
    <lineage>
        <taxon>Eukaryota</taxon>
        <taxon>Metazoa</taxon>
        <taxon>Spiralia</taxon>
        <taxon>Lophotrochozoa</taxon>
        <taxon>Annelida</taxon>
        <taxon>Polychaeta</taxon>
        <taxon>Polychaeta incertae sedis</taxon>
        <taxon>Dinophilidae</taxon>
        <taxon>Dimorphilus</taxon>
    </lineage>
</organism>
<keyword evidence="1" id="KW-0560">Oxidoreductase</keyword>
<feature type="domain" description="NADP-dependent oxidoreductase" evidence="5">
    <location>
        <begin position="31"/>
        <end position="326"/>
    </location>
</feature>
<feature type="chain" id="PRO_5029811529" evidence="4">
    <location>
        <begin position="24"/>
        <end position="347"/>
    </location>
</feature>